<keyword evidence="1" id="KW-1133">Transmembrane helix</keyword>
<accession>A0AAN8X2A5</accession>
<comment type="caution">
    <text evidence="2">The sequence shown here is derived from an EMBL/GenBank/DDBJ whole genome shotgun (WGS) entry which is preliminary data.</text>
</comment>
<reference evidence="2 3" key="1">
    <citation type="submission" date="2023-11" db="EMBL/GenBank/DDBJ databases">
        <title>Halocaridina rubra genome assembly.</title>
        <authorList>
            <person name="Smith C."/>
        </authorList>
    </citation>
    <scope>NUCLEOTIDE SEQUENCE [LARGE SCALE GENOMIC DNA]</scope>
    <source>
        <strain evidence="2">EP-1</strain>
        <tissue evidence="2">Whole</tissue>
    </source>
</reference>
<feature type="non-terminal residue" evidence="2">
    <location>
        <position position="1"/>
    </location>
</feature>
<dbReference type="AlphaFoldDB" id="A0AAN8X2A5"/>
<proteinExistence type="predicted"/>
<dbReference type="Proteomes" id="UP001381693">
    <property type="component" value="Unassembled WGS sequence"/>
</dbReference>
<sequence>DYDNYSTTCPSALHDEPKMTTFCMWVLIFAIIFCIATVLLISCYCCKCKQLRSRDERPPVPPRTSPIVPNTFTVTPNEPLIDDYGYIVLT</sequence>
<dbReference type="EMBL" id="JAXCGZ010013299">
    <property type="protein sequence ID" value="KAK7072933.1"/>
    <property type="molecule type" value="Genomic_DNA"/>
</dbReference>
<evidence type="ECO:0000313" key="3">
    <source>
        <dbReference type="Proteomes" id="UP001381693"/>
    </source>
</evidence>
<protein>
    <submittedName>
        <fullName evidence="2">Uncharacterized protein</fullName>
    </submittedName>
</protein>
<evidence type="ECO:0000256" key="1">
    <source>
        <dbReference type="SAM" id="Phobius"/>
    </source>
</evidence>
<organism evidence="2 3">
    <name type="scientific">Halocaridina rubra</name>
    <name type="common">Hawaiian red shrimp</name>
    <dbReference type="NCBI Taxonomy" id="373956"/>
    <lineage>
        <taxon>Eukaryota</taxon>
        <taxon>Metazoa</taxon>
        <taxon>Ecdysozoa</taxon>
        <taxon>Arthropoda</taxon>
        <taxon>Crustacea</taxon>
        <taxon>Multicrustacea</taxon>
        <taxon>Malacostraca</taxon>
        <taxon>Eumalacostraca</taxon>
        <taxon>Eucarida</taxon>
        <taxon>Decapoda</taxon>
        <taxon>Pleocyemata</taxon>
        <taxon>Caridea</taxon>
        <taxon>Atyoidea</taxon>
        <taxon>Atyidae</taxon>
        <taxon>Halocaridina</taxon>
    </lineage>
</organism>
<gene>
    <name evidence="2" type="ORF">SK128_005865</name>
</gene>
<keyword evidence="1" id="KW-0472">Membrane</keyword>
<keyword evidence="1" id="KW-0812">Transmembrane</keyword>
<name>A0AAN8X2A5_HALRR</name>
<keyword evidence="3" id="KW-1185">Reference proteome</keyword>
<evidence type="ECO:0000313" key="2">
    <source>
        <dbReference type="EMBL" id="KAK7072933.1"/>
    </source>
</evidence>
<feature type="transmembrane region" description="Helical" evidence="1">
    <location>
        <begin position="24"/>
        <end position="46"/>
    </location>
</feature>